<proteinExistence type="inferred from homology"/>
<dbReference type="PANTHER" id="PTHR43337:SF1">
    <property type="entry name" value="XANTHINE_URACIL PERMEASE C887.17-RELATED"/>
    <property type="match status" value="1"/>
</dbReference>
<feature type="transmembrane region" description="Helical" evidence="7">
    <location>
        <begin position="416"/>
        <end position="445"/>
    </location>
</feature>
<evidence type="ECO:0000256" key="3">
    <source>
        <dbReference type="ARBA" id="ARBA00022448"/>
    </source>
</evidence>
<evidence type="ECO:0000256" key="5">
    <source>
        <dbReference type="ARBA" id="ARBA00022989"/>
    </source>
</evidence>
<comment type="similarity">
    <text evidence="2">Belongs to the nucleobase:cation symporter-2 (NCS2) (TC 2.A.40) family. Azg-like subfamily.</text>
</comment>
<evidence type="ECO:0000256" key="6">
    <source>
        <dbReference type="ARBA" id="ARBA00023136"/>
    </source>
</evidence>
<feature type="transmembrane region" description="Helical" evidence="7">
    <location>
        <begin position="38"/>
        <end position="61"/>
    </location>
</feature>
<reference evidence="9" key="1">
    <citation type="journal article" date="2019" name="Int. J. Syst. Evol. Microbiol.">
        <title>The Global Catalogue of Microorganisms (GCM) 10K type strain sequencing project: providing services to taxonomists for standard genome sequencing and annotation.</title>
        <authorList>
            <consortium name="The Broad Institute Genomics Platform"/>
            <consortium name="The Broad Institute Genome Sequencing Center for Infectious Disease"/>
            <person name="Wu L."/>
            <person name="Ma J."/>
        </authorList>
    </citation>
    <scope>NUCLEOTIDE SEQUENCE [LARGE SCALE GENOMIC DNA]</scope>
    <source>
        <strain evidence="9">CCUG 56401</strain>
    </source>
</reference>
<protein>
    <submittedName>
        <fullName evidence="8">NCS2 family permease</fullName>
    </submittedName>
</protein>
<accession>A0ABW3FXG7</accession>
<keyword evidence="3" id="KW-0813">Transport</keyword>
<name>A0ABW3FXG7_9PSEU</name>
<organism evidence="8 9">
    <name type="scientific">Saccharopolyspora rosea</name>
    <dbReference type="NCBI Taxonomy" id="524884"/>
    <lineage>
        <taxon>Bacteria</taxon>
        <taxon>Bacillati</taxon>
        <taxon>Actinomycetota</taxon>
        <taxon>Actinomycetes</taxon>
        <taxon>Pseudonocardiales</taxon>
        <taxon>Pseudonocardiaceae</taxon>
        <taxon>Saccharopolyspora</taxon>
    </lineage>
</organism>
<keyword evidence="6 7" id="KW-0472">Membrane</keyword>
<dbReference type="InterPro" id="IPR045018">
    <property type="entry name" value="Azg-like"/>
</dbReference>
<feature type="transmembrane region" description="Helical" evidence="7">
    <location>
        <begin position="371"/>
        <end position="404"/>
    </location>
</feature>
<gene>
    <name evidence="8" type="ORF">ACFQ16_22365</name>
</gene>
<dbReference type="Proteomes" id="UP001597018">
    <property type="component" value="Unassembled WGS sequence"/>
</dbReference>
<feature type="transmembrane region" description="Helical" evidence="7">
    <location>
        <begin position="152"/>
        <end position="176"/>
    </location>
</feature>
<comment type="caution">
    <text evidence="8">The sequence shown here is derived from an EMBL/GenBank/DDBJ whole genome shotgun (WGS) entry which is preliminary data.</text>
</comment>
<keyword evidence="5 7" id="KW-1133">Transmembrane helix</keyword>
<sequence length="482" mass="49399">MTQQLDSDRSAEKSSSSGLDRFFRITARGSTISRELRGGLTTFVAMAYIVMLNPLILGSSADATGARLTTEQLTTATAATAGVMTVVMGLVGNAPFALASGLGVNAVVAFTIAPAMTWPQAFGLVVLEGVVIIALAISGVREKIINSIPAPLKTALTVGIGLYIALIGLVSAGFVTRKPDAANTTVPVQMGTGTEGHLTGWPIAIFCLSLLIMLVLLARRVPGAILIGIAVTTVLAIVVNAVFHVPAKQWGTVVPELPDKLVGSPDFSLLGHIDPFGGFASAGGIAATVFLFTLVLSGFFDAMGTITSVSSEAGLVRDGKVEGMGRILAVDGIAAAAGGLSGSSPNTVFLESATGVAEGARTGLASVVTGLLFCATLLFTPLASVVPAQAAAPALVIVGGMMMAQVRHVPWHDSDYVIPAFLTIAVIPFTYMITNGIGAGLVAFTAIKLAKGKAREIGWLVGLLSVVFVLYFGVEGVEALFE</sequence>
<feature type="transmembrane region" description="Helical" evidence="7">
    <location>
        <begin position="457"/>
        <end position="474"/>
    </location>
</feature>
<dbReference type="EMBL" id="JBHTIW010000021">
    <property type="protein sequence ID" value="MFD0922498.1"/>
    <property type="molecule type" value="Genomic_DNA"/>
</dbReference>
<feature type="transmembrane region" description="Helical" evidence="7">
    <location>
        <begin position="224"/>
        <end position="243"/>
    </location>
</feature>
<dbReference type="Pfam" id="PF00860">
    <property type="entry name" value="Xan_ur_permease"/>
    <property type="match status" value="1"/>
</dbReference>
<evidence type="ECO:0000256" key="7">
    <source>
        <dbReference type="SAM" id="Phobius"/>
    </source>
</evidence>
<keyword evidence="9" id="KW-1185">Reference proteome</keyword>
<feature type="transmembrane region" description="Helical" evidence="7">
    <location>
        <begin position="276"/>
        <end position="300"/>
    </location>
</feature>
<dbReference type="PANTHER" id="PTHR43337">
    <property type="entry name" value="XANTHINE/URACIL PERMEASE C887.17-RELATED"/>
    <property type="match status" value="1"/>
</dbReference>
<evidence type="ECO:0000256" key="4">
    <source>
        <dbReference type="ARBA" id="ARBA00022692"/>
    </source>
</evidence>
<comment type="subcellular location">
    <subcellularLocation>
        <location evidence="1">Endomembrane system</location>
        <topology evidence="1">Multi-pass membrane protein</topology>
    </subcellularLocation>
</comment>
<dbReference type="InterPro" id="IPR006043">
    <property type="entry name" value="NCS2"/>
</dbReference>
<feature type="transmembrane region" description="Helical" evidence="7">
    <location>
        <begin position="121"/>
        <end position="140"/>
    </location>
</feature>
<feature type="transmembrane region" description="Helical" evidence="7">
    <location>
        <begin position="96"/>
        <end position="115"/>
    </location>
</feature>
<evidence type="ECO:0000256" key="1">
    <source>
        <dbReference type="ARBA" id="ARBA00004127"/>
    </source>
</evidence>
<evidence type="ECO:0000313" key="8">
    <source>
        <dbReference type="EMBL" id="MFD0922498.1"/>
    </source>
</evidence>
<feature type="transmembrane region" description="Helical" evidence="7">
    <location>
        <begin position="196"/>
        <end position="217"/>
    </location>
</feature>
<evidence type="ECO:0000256" key="2">
    <source>
        <dbReference type="ARBA" id="ARBA00005697"/>
    </source>
</evidence>
<keyword evidence="4 7" id="KW-0812">Transmembrane</keyword>
<evidence type="ECO:0000313" key="9">
    <source>
        <dbReference type="Proteomes" id="UP001597018"/>
    </source>
</evidence>
<dbReference type="RefSeq" id="WP_263251372.1">
    <property type="nucleotide sequence ID" value="NZ_BAABLT010000016.1"/>
</dbReference>
<feature type="transmembrane region" description="Helical" evidence="7">
    <location>
        <begin position="73"/>
        <end position="91"/>
    </location>
</feature>